<comment type="caution">
    <text evidence="1">The sequence shown here is derived from an EMBL/GenBank/DDBJ whole genome shotgun (WGS) entry which is preliminary data.</text>
</comment>
<evidence type="ECO:0000313" key="1">
    <source>
        <dbReference type="EMBL" id="KAI8029368.1"/>
    </source>
</evidence>
<keyword evidence="2" id="KW-1185">Reference proteome</keyword>
<dbReference type="Proteomes" id="UP001060215">
    <property type="component" value="Chromosome 1"/>
</dbReference>
<name>A0ACC0IW49_9ERIC</name>
<reference evidence="1 2" key="1">
    <citation type="journal article" date="2022" name="Plant J.">
        <title>Chromosome-level genome of Camellia lanceoleosa provides a valuable resource for understanding genome evolution and self-incompatibility.</title>
        <authorList>
            <person name="Gong W."/>
            <person name="Xiao S."/>
            <person name="Wang L."/>
            <person name="Liao Z."/>
            <person name="Chang Y."/>
            <person name="Mo W."/>
            <person name="Hu G."/>
            <person name="Li W."/>
            <person name="Zhao G."/>
            <person name="Zhu H."/>
            <person name="Hu X."/>
            <person name="Ji K."/>
            <person name="Xiang X."/>
            <person name="Song Q."/>
            <person name="Yuan D."/>
            <person name="Jin S."/>
            <person name="Zhang L."/>
        </authorList>
    </citation>
    <scope>NUCLEOTIDE SEQUENCE [LARGE SCALE GENOMIC DNA]</scope>
    <source>
        <strain evidence="1">SQ_2022a</strain>
    </source>
</reference>
<proteinExistence type="predicted"/>
<evidence type="ECO:0000313" key="2">
    <source>
        <dbReference type="Proteomes" id="UP001060215"/>
    </source>
</evidence>
<protein>
    <submittedName>
        <fullName evidence="1">Uncharacterized protein</fullName>
    </submittedName>
</protein>
<accession>A0ACC0IW49</accession>
<dbReference type="EMBL" id="CM045758">
    <property type="protein sequence ID" value="KAI8029368.1"/>
    <property type="molecule type" value="Genomic_DNA"/>
</dbReference>
<sequence length="243" mass="24638">MINQTLDVNLSIPFSSIRISGAIAGTRPPSLRHNHRNIFVTGDGHSTDHGINHDIEQVPVLDSSDGIFPEIEGFLFLKQSKANGDIVVEIVDRVRVKIDEEGGIGFVQEIEEGFDDELGDGLVELGRGGRESGGHDVDERESGGEGNGVDAEGDKGGVEVAEGGEEEGREVGGGGEDVGTEGDGGDVGAGVEGDDVGVEEEVGGGAIGGEEGEEGVGEGEEEGDVGVGEGPDHGGGGVGEADG</sequence>
<gene>
    <name evidence="1" type="ORF">LOK49_LG01G00851</name>
</gene>
<organism evidence="1 2">
    <name type="scientific">Camellia lanceoleosa</name>
    <dbReference type="NCBI Taxonomy" id="1840588"/>
    <lineage>
        <taxon>Eukaryota</taxon>
        <taxon>Viridiplantae</taxon>
        <taxon>Streptophyta</taxon>
        <taxon>Embryophyta</taxon>
        <taxon>Tracheophyta</taxon>
        <taxon>Spermatophyta</taxon>
        <taxon>Magnoliopsida</taxon>
        <taxon>eudicotyledons</taxon>
        <taxon>Gunneridae</taxon>
        <taxon>Pentapetalae</taxon>
        <taxon>asterids</taxon>
        <taxon>Ericales</taxon>
        <taxon>Theaceae</taxon>
        <taxon>Camellia</taxon>
    </lineage>
</organism>